<dbReference type="Proteomes" id="UP001163321">
    <property type="component" value="Chromosome 1"/>
</dbReference>
<proteinExistence type="predicted"/>
<evidence type="ECO:0000313" key="2">
    <source>
        <dbReference type="Proteomes" id="UP001163321"/>
    </source>
</evidence>
<accession>A0ACC0WWS8</accession>
<evidence type="ECO:0000313" key="1">
    <source>
        <dbReference type="EMBL" id="KAI9922308.1"/>
    </source>
</evidence>
<keyword evidence="2" id="KW-1185">Reference proteome</keyword>
<comment type="caution">
    <text evidence="1">The sequence shown here is derived from an EMBL/GenBank/DDBJ whole genome shotgun (WGS) entry which is preliminary data.</text>
</comment>
<protein>
    <submittedName>
        <fullName evidence="1">Uncharacterized protein</fullName>
    </submittedName>
</protein>
<gene>
    <name evidence="1" type="ORF">PsorP6_001519</name>
</gene>
<name>A0ACC0WWS8_9STRA</name>
<sequence>MPTGMDDPVWPQSSHATHVLPHIQTIWLSLQNAQQPLSKHEQQFPPRNDTKDTDNHADYATGSSQDQVATAPALTPLHMLANESQDPALPVQSSRLLTPAEWEHCHQLAVRVDHKPHVRTARCRGKQIATGRWHSDEHDWFLKGLEMFQGPAWGEIAQLIGTRTPTQVRTHAQKFFTKLARLNQTMPYFEVQIEKVRARLVARGNSVTPTASRIALSTTLLSRTHLARTPPSQSLKRFQNVTSWTCEPADLAPHPDELNAIIETQAKWTNRDHVLFMAPARRRAVKQRRVPRAEPSRHVVVMVLGDVGRSPRMQYQALSLARMSSNLRVTLLGYSGERCVPDVLRQRNIHLLPFTPRLQRFPRTLFLLVAPVKVLLQLLQLLWLLLVTVGSVDLVLLQNPPT</sequence>
<reference evidence="1 2" key="1">
    <citation type="journal article" date="2022" name="bioRxiv">
        <title>The genome of the oomycete Peronosclerospora sorghi, a cosmopolitan pathogen of maize and sorghum, is inflated with dispersed pseudogenes.</title>
        <authorList>
            <person name="Fletcher K."/>
            <person name="Martin F."/>
            <person name="Isakeit T."/>
            <person name="Cavanaugh K."/>
            <person name="Magill C."/>
            <person name="Michelmore R."/>
        </authorList>
    </citation>
    <scope>NUCLEOTIDE SEQUENCE [LARGE SCALE GENOMIC DNA]</scope>
    <source>
        <strain evidence="1">P6</strain>
    </source>
</reference>
<dbReference type="EMBL" id="CM047580">
    <property type="protein sequence ID" value="KAI9922308.1"/>
    <property type="molecule type" value="Genomic_DNA"/>
</dbReference>
<organism evidence="1 2">
    <name type="scientific">Peronosclerospora sorghi</name>
    <dbReference type="NCBI Taxonomy" id="230839"/>
    <lineage>
        <taxon>Eukaryota</taxon>
        <taxon>Sar</taxon>
        <taxon>Stramenopiles</taxon>
        <taxon>Oomycota</taxon>
        <taxon>Peronosporomycetes</taxon>
        <taxon>Peronosporales</taxon>
        <taxon>Peronosporaceae</taxon>
        <taxon>Peronosclerospora</taxon>
    </lineage>
</organism>